<dbReference type="GO" id="GO:0070971">
    <property type="term" value="C:endoplasmic reticulum exit site"/>
    <property type="evidence" value="ECO:0007669"/>
    <property type="project" value="TreeGrafter"/>
</dbReference>
<dbReference type="Proteomes" id="UP000631114">
    <property type="component" value="Unassembled WGS sequence"/>
</dbReference>
<dbReference type="AlphaFoldDB" id="A0A835HU87"/>
<dbReference type="GO" id="GO:0007030">
    <property type="term" value="P:Golgi organization"/>
    <property type="evidence" value="ECO:0007669"/>
    <property type="project" value="TreeGrafter"/>
</dbReference>
<proteinExistence type="predicted"/>
<gene>
    <name evidence="1" type="ORF">IFM89_034677</name>
</gene>
<dbReference type="GO" id="GO:0012507">
    <property type="term" value="C:ER to Golgi transport vesicle membrane"/>
    <property type="evidence" value="ECO:0007669"/>
    <property type="project" value="TreeGrafter"/>
</dbReference>
<dbReference type="PANTHER" id="PTHR13402:SF6">
    <property type="entry name" value="SECRETORY 16, ISOFORM I"/>
    <property type="match status" value="1"/>
</dbReference>
<evidence type="ECO:0000313" key="1">
    <source>
        <dbReference type="EMBL" id="KAF9603328.1"/>
    </source>
</evidence>
<dbReference type="OrthoDB" id="8918678at2759"/>
<evidence type="ECO:0000313" key="2">
    <source>
        <dbReference type="Proteomes" id="UP000631114"/>
    </source>
</evidence>
<dbReference type="GO" id="GO:0070973">
    <property type="term" value="P:protein localization to endoplasmic reticulum exit site"/>
    <property type="evidence" value="ECO:0007669"/>
    <property type="project" value="TreeGrafter"/>
</dbReference>
<accession>A0A835HU87</accession>
<dbReference type="PANTHER" id="PTHR13402">
    <property type="entry name" value="RGPR-RELATED"/>
    <property type="match status" value="1"/>
</dbReference>
<sequence length="117" mass="12750">MASQIDIECEARKNVAKLSGYGAIPRCLQNVPSEAQLLATAAEVQDLIVSGKRLEALQYAQEGQFWGFTFQLAVDLAVQLHLLLLIEANIFRPQITRPAAVLPSVAEKQTSFVLGVV</sequence>
<dbReference type="EMBL" id="JADFTS010000006">
    <property type="protein sequence ID" value="KAF9603328.1"/>
    <property type="molecule type" value="Genomic_DNA"/>
</dbReference>
<organism evidence="1 2">
    <name type="scientific">Coptis chinensis</name>
    <dbReference type="NCBI Taxonomy" id="261450"/>
    <lineage>
        <taxon>Eukaryota</taxon>
        <taxon>Viridiplantae</taxon>
        <taxon>Streptophyta</taxon>
        <taxon>Embryophyta</taxon>
        <taxon>Tracheophyta</taxon>
        <taxon>Spermatophyta</taxon>
        <taxon>Magnoliopsida</taxon>
        <taxon>Ranunculales</taxon>
        <taxon>Ranunculaceae</taxon>
        <taxon>Coptidoideae</taxon>
        <taxon>Coptis</taxon>
    </lineage>
</organism>
<name>A0A835HU87_9MAGN</name>
<comment type="caution">
    <text evidence="1">The sequence shown here is derived from an EMBL/GenBank/DDBJ whole genome shotgun (WGS) entry which is preliminary data.</text>
</comment>
<keyword evidence="2" id="KW-1185">Reference proteome</keyword>
<reference evidence="1 2" key="1">
    <citation type="submission" date="2020-10" db="EMBL/GenBank/DDBJ databases">
        <title>The Coptis chinensis genome and diversification of protoberbering-type alkaloids.</title>
        <authorList>
            <person name="Wang B."/>
            <person name="Shu S."/>
            <person name="Song C."/>
            <person name="Liu Y."/>
        </authorList>
    </citation>
    <scope>NUCLEOTIDE SEQUENCE [LARGE SCALE GENOMIC DNA]</scope>
    <source>
        <strain evidence="1">HL-2020</strain>
        <tissue evidence="1">Leaf</tissue>
    </source>
</reference>
<protein>
    <submittedName>
        <fullName evidence="1">Uncharacterized protein</fullName>
    </submittedName>
</protein>